<reference evidence="8" key="1">
    <citation type="submission" date="2013-07" db="EMBL/GenBank/DDBJ databases">
        <authorList>
            <person name="Geib S."/>
        </authorList>
    </citation>
    <scope>NUCLEOTIDE SEQUENCE</scope>
</reference>
<feature type="domain" description="SH2" evidence="6">
    <location>
        <begin position="454"/>
        <end position="552"/>
    </location>
</feature>
<dbReference type="GO" id="GO:0005068">
    <property type="term" value="F:transmembrane receptor protein tyrosine kinase adaptor activity"/>
    <property type="evidence" value="ECO:0007669"/>
    <property type="project" value="TreeGrafter"/>
</dbReference>
<protein>
    <submittedName>
        <fullName evidence="8">SH2B adapter protein 2</fullName>
    </submittedName>
</protein>
<dbReference type="GO" id="GO:0035556">
    <property type="term" value="P:intracellular signal transduction"/>
    <property type="evidence" value="ECO:0007669"/>
    <property type="project" value="TreeGrafter"/>
</dbReference>
<feature type="region of interest" description="Disordered" evidence="5">
    <location>
        <begin position="562"/>
        <end position="590"/>
    </location>
</feature>
<dbReference type="CDD" id="cd10346">
    <property type="entry name" value="SH2_SH2B_family"/>
    <property type="match status" value="1"/>
</dbReference>
<dbReference type="InterPro" id="IPR015012">
    <property type="entry name" value="Phe_ZIP"/>
</dbReference>
<dbReference type="PROSITE" id="PS50001">
    <property type="entry name" value="SH2"/>
    <property type="match status" value="1"/>
</dbReference>
<proteinExistence type="evidence at transcript level"/>
<dbReference type="EMBL" id="GAMC01012968">
    <property type="protein sequence ID" value="JAB93587.1"/>
    <property type="molecule type" value="mRNA"/>
</dbReference>
<evidence type="ECO:0000259" key="6">
    <source>
        <dbReference type="PROSITE" id="PS50001"/>
    </source>
</evidence>
<dbReference type="Gene3D" id="3.30.505.10">
    <property type="entry name" value="SH2 domain"/>
    <property type="match status" value="1"/>
</dbReference>
<evidence type="ECO:0000256" key="1">
    <source>
        <dbReference type="ARBA" id="ARBA00010220"/>
    </source>
</evidence>
<evidence type="ECO:0000256" key="2">
    <source>
        <dbReference type="ARBA" id="ARBA00022553"/>
    </source>
</evidence>
<reference evidence="8" key="2">
    <citation type="journal article" date="2014" name="BMC Genomics">
        <title>A genomic perspective to assessing quality of mass-reared SIT flies used in Mediterranean fruit fly (Ceratitis capitata) eradication in California.</title>
        <authorList>
            <person name="Calla B."/>
            <person name="Hall B."/>
            <person name="Hou S."/>
            <person name="Geib S.M."/>
        </authorList>
    </citation>
    <scope>NUCLEOTIDE SEQUENCE</scope>
</reference>
<dbReference type="SUPFAM" id="SSF109805">
    <property type="entry name" value="Phenylalanine zipper"/>
    <property type="match status" value="1"/>
</dbReference>
<dbReference type="InterPro" id="IPR030523">
    <property type="entry name" value="SH2B"/>
</dbReference>
<dbReference type="FunFam" id="3.30.505.10:FF:000008">
    <property type="entry name" value="SH2B adapter protein 1 isoform 2"/>
    <property type="match status" value="1"/>
</dbReference>
<dbReference type="PROSITE" id="PS50003">
    <property type="entry name" value="PH_DOMAIN"/>
    <property type="match status" value="1"/>
</dbReference>
<dbReference type="InterPro" id="IPR000980">
    <property type="entry name" value="SH2"/>
</dbReference>
<evidence type="ECO:0000256" key="3">
    <source>
        <dbReference type="ARBA" id="ARBA00022999"/>
    </source>
</evidence>
<dbReference type="InterPro" id="IPR011993">
    <property type="entry name" value="PH-like_dom_sf"/>
</dbReference>
<dbReference type="SUPFAM" id="SSF55550">
    <property type="entry name" value="SH2 domain"/>
    <property type="match status" value="1"/>
</dbReference>
<dbReference type="PANTHER" id="PTHR10872">
    <property type="entry name" value="SH2B ADAPTER PROTEIN"/>
    <property type="match status" value="1"/>
</dbReference>
<accession>W8B4T3</accession>
<dbReference type="SMART" id="SM00233">
    <property type="entry name" value="PH"/>
    <property type="match status" value="1"/>
</dbReference>
<dbReference type="Pfam" id="PF08916">
    <property type="entry name" value="Phe_ZIP"/>
    <property type="match status" value="1"/>
</dbReference>
<dbReference type="Gene3D" id="6.10.140.110">
    <property type="match status" value="1"/>
</dbReference>
<organism evidence="8">
    <name type="scientific">Ceratitis capitata</name>
    <name type="common">Mediterranean fruit fly</name>
    <name type="synonym">Tephritis capitata</name>
    <dbReference type="NCBI Taxonomy" id="7213"/>
    <lineage>
        <taxon>Eukaryota</taxon>
        <taxon>Metazoa</taxon>
        <taxon>Ecdysozoa</taxon>
        <taxon>Arthropoda</taxon>
        <taxon>Hexapoda</taxon>
        <taxon>Insecta</taxon>
        <taxon>Pterygota</taxon>
        <taxon>Neoptera</taxon>
        <taxon>Endopterygota</taxon>
        <taxon>Diptera</taxon>
        <taxon>Brachycera</taxon>
        <taxon>Muscomorpha</taxon>
        <taxon>Tephritoidea</taxon>
        <taxon>Tephritidae</taxon>
        <taxon>Ceratitis</taxon>
        <taxon>Ceratitis</taxon>
    </lineage>
</organism>
<keyword evidence="3 4" id="KW-0727">SH2 domain</keyword>
<dbReference type="Pfam" id="PF00017">
    <property type="entry name" value="SH2"/>
    <property type="match status" value="1"/>
</dbReference>
<evidence type="ECO:0000313" key="8">
    <source>
        <dbReference type="EMBL" id="JAB93587.1"/>
    </source>
</evidence>
<dbReference type="SUPFAM" id="SSF50729">
    <property type="entry name" value="PH domain-like"/>
    <property type="match status" value="1"/>
</dbReference>
<dbReference type="InterPro" id="IPR036860">
    <property type="entry name" value="SH2_dom_sf"/>
</dbReference>
<dbReference type="InterPro" id="IPR035057">
    <property type="entry name" value="SH2B1_SH2"/>
</dbReference>
<dbReference type="Pfam" id="PF00169">
    <property type="entry name" value="PH"/>
    <property type="match status" value="1"/>
</dbReference>
<feature type="region of interest" description="Disordered" evidence="5">
    <location>
        <begin position="402"/>
        <end position="430"/>
    </location>
</feature>
<dbReference type="CDD" id="cd01231">
    <property type="entry name" value="PH_SH2B_family"/>
    <property type="match status" value="1"/>
</dbReference>
<dbReference type="InterPro" id="IPR001849">
    <property type="entry name" value="PH_domain"/>
</dbReference>
<dbReference type="InterPro" id="IPR036290">
    <property type="entry name" value="Phe_ZIP_sf"/>
</dbReference>
<dbReference type="GO" id="GO:0005886">
    <property type="term" value="C:plasma membrane"/>
    <property type="evidence" value="ECO:0007669"/>
    <property type="project" value="TreeGrafter"/>
</dbReference>
<name>W8B4T3_CERCA</name>
<dbReference type="SMART" id="SM00252">
    <property type="entry name" value="SH2"/>
    <property type="match status" value="1"/>
</dbReference>
<evidence type="ECO:0000259" key="7">
    <source>
        <dbReference type="PROSITE" id="PS50003"/>
    </source>
</evidence>
<sequence>MGGNSTTNTFTAGGYIGPVSGSSVGSNSGGAVGGDPLPNMTAASSTSYAYGTNWEEFCERHSRVAAADFAKACINYINGTMPPEEGRKIQYRNFGQKFAEAFVDHFDAEFCLRRNNIKTGNGNSLEESGVAEDSPKIFHKAFFRRLSFKGLRKGKNFLFLQTLFHKNSDDLDGSKHSKTKISKIIVECRKEGYVHTLSPESLDQPTGAQKWEKCRLALVKAVGGYMLEFYTPPKATKPRSGVFCFLISEARETTALEMPDRENIFVLKADNNMEYVIEAESAAEMHSWLATIRYCMRTPPTQQLPLDSADALATGGTSVGGIMGGITVSNSSTSAMSPSGNSNTTELIATRSGPSIAIPNPQYHQTNILGSNGNIGPSDSLPEVALAGSLGATASIANDTTTLEGIPDIPPRPIGPGTRGEQRLSASSNIEGDCETEADINVADLTAEMRQYPWFHGTLSRSEAARMVLHSVSAGHGYFLVRQSETRKGEFVLTFNFQGRAKHLRMTLSEKGQCRVQHLWFPSIQEMLEHFRHNPIPLESGGTSDVTLTDWVHNKSLLYGGSNDAGNIAETNGGHQQQQQQHPSPRHQQEKSLITMNLSVRLKANEIEIPFLQQPQRPQPHVQFQTQTPQQNNQQLRASTVSLQSQSQLYSGPRVASISDLNANEMSTRAVDNQYSFV</sequence>
<keyword evidence="2" id="KW-0597">Phosphoprotein</keyword>
<dbReference type="PRINTS" id="PR00401">
    <property type="entry name" value="SH2DOMAIN"/>
</dbReference>
<evidence type="ECO:0000256" key="5">
    <source>
        <dbReference type="SAM" id="MobiDB-lite"/>
    </source>
</evidence>
<gene>
    <name evidence="8" type="primary">SH2B2</name>
</gene>
<dbReference type="Gene3D" id="2.30.29.30">
    <property type="entry name" value="Pleckstrin-homology domain (PH domain)/Phosphotyrosine-binding domain (PTB)"/>
    <property type="match status" value="1"/>
</dbReference>
<comment type="similarity">
    <text evidence="1">Belongs to the SH2B adapter family.</text>
</comment>
<evidence type="ECO:0000256" key="4">
    <source>
        <dbReference type="PROSITE-ProRule" id="PRU00191"/>
    </source>
</evidence>
<dbReference type="AlphaFoldDB" id="W8B4T3"/>
<feature type="domain" description="PH" evidence="7">
    <location>
        <begin position="187"/>
        <end position="297"/>
    </location>
</feature>
<dbReference type="PANTHER" id="PTHR10872:SF2">
    <property type="entry name" value="LNK, ISOFORM D"/>
    <property type="match status" value="1"/>
</dbReference>
<dbReference type="OrthoDB" id="10047184at2759"/>
<dbReference type="FunFam" id="2.30.29.30:FF:000354">
    <property type="entry name" value="Lnk, isoform D"/>
    <property type="match status" value="1"/>
</dbReference>